<dbReference type="GO" id="GO:0016846">
    <property type="term" value="F:carbon-sulfur lyase activity"/>
    <property type="evidence" value="ECO:0007669"/>
    <property type="project" value="InterPro"/>
</dbReference>
<evidence type="ECO:0000256" key="1">
    <source>
        <dbReference type="ARBA" id="ARBA00005495"/>
    </source>
</evidence>
<gene>
    <name evidence="6" type="ORF">EURHEDRAFT_383235</name>
</gene>
<dbReference type="Proteomes" id="UP000019804">
    <property type="component" value="Unassembled WGS sequence"/>
</dbReference>
<keyword evidence="7" id="KW-1185">Reference proteome</keyword>
<dbReference type="InterPro" id="IPR011057">
    <property type="entry name" value="Mss4-like_sf"/>
</dbReference>
<dbReference type="PROSITE" id="PS51891">
    <property type="entry name" value="CENP_V_GFA"/>
    <property type="match status" value="1"/>
</dbReference>
<evidence type="ECO:0000259" key="5">
    <source>
        <dbReference type="PROSITE" id="PS51891"/>
    </source>
</evidence>
<evidence type="ECO:0000256" key="4">
    <source>
        <dbReference type="ARBA" id="ARBA00023239"/>
    </source>
</evidence>
<dbReference type="Pfam" id="PF04828">
    <property type="entry name" value="GFA"/>
    <property type="match status" value="1"/>
</dbReference>
<accession>A0A017SR84</accession>
<reference evidence="7" key="1">
    <citation type="journal article" date="2014" name="Nat. Commun.">
        <title>Genomic adaptations of the halophilic Dead Sea filamentous fungus Eurotium rubrum.</title>
        <authorList>
            <person name="Kis-Papo T."/>
            <person name="Weig A.R."/>
            <person name="Riley R."/>
            <person name="Persoh D."/>
            <person name="Salamov A."/>
            <person name="Sun H."/>
            <person name="Lipzen A."/>
            <person name="Wasser S.P."/>
            <person name="Rambold G."/>
            <person name="Grigoriev I.V."/>
            <person name="Nevo E."/>
        </authorList>
    </citation>
    <scope>NUCLEOTIDE SEQUENCE [LARGE SCALE GENOMIC DNA]</scope>
    <source>
        <strain evidence="7">CBS 135680</strain>
    </source>
</reference>
<dbReference type="PANTHER" id="PTHR33337:SF40">
    <property type="entry name" value="CENP-V_GFA DOMAIN-CONTAINING PROTEIN-RELATED"/>
    <property type="match status" value="1"/>
</dbReference>
<evidence type="ECO:0000313" key="6">
    <source>
        <dbReference type="EMBL" id="EYE99054.1"/>
    </source>
</evidence>
<dbReference type="InterPro" id="IPR006913">
    <property type="entry name" value="CENP-V/GFA"/>
</dbReference>
<proteinExistence type="inferred from homology"/>
<keyword evidence="4" id="KW-0456">Lyase</keyword>
<dbReference type="HOGENOM" id="CLU_055491_3_3_1"/>
<keyword evidence="3" id="KW-0862">Zinc</keyword>
<evidence type="ECO:0000256" key="3">
    <source>
        <dbReference type="ARBA" id="ARBA00022833"/>
    </source>
</evidence>
<dbReference type="AlphaFoldDB" id="A0A017SR84"/>
<dbReference type="RefSeq" id="XP_040642742.1">
    <property type="nucleotide sequence ID" value="XM_040779565.1"/>
</dbReference>
<dbReference type="SUPFAM" id="SSF51316">
    <property type="entry name" value="Mss4-like"/>
    <property type="match status" value="1"/>
</dbReference>
<dbReference type="Gene3D" id="3.90.1590.10">
    <property type="entry name" value="glutathione-dependent formaldehyde- activating enzyme (gfa)"/>
    <property type="match status" value="1"/>
</dbReference>
<sequence>MSFKGICNCGNIQVSLDQQPEVTLICHCRNCTKAGGGPFSINYAVEDSTANINDPHASLKIYEDANTDSGNRIQRQFCGNCGSPILSKSPKYPRMSIFKAMLFEELSPPSMEVFTGSRVGFLEPIEGAEQG</sequence>
<protein>
    <recommendedName>
        <fullName evidence="5">CENP-V/GFA domain-containing protein</fullName>
    </recommendedName>
</protein>
<name>A0A017SR84_ASPRC</name>
<dbReference type="EMBL" id="KK088412">
    <property type="protein sequence ID" value="EYE99054.1"/>
    <property type="molecule type" value="Genomic_DNA"/>
</dbReference>
<feature type="domain" description="CENP-V/GFA" evidence="5">
    <location>
        <begin position="3"/>
        <end position="126"/>
    </location>
</feature>
<evidence type="ECO:0000313" key="7">
    <source>
        <dbReference type="Proteomes" id="UP000019804"/>
    </source>
</evidence>
<dbReference type="PANTHER" id="PTHR33337">
    <property type="entry name" value="GFA DOMAIN-CONTAINING PROTEIN"/>
    <property type="match status" value="1"/>
</dbReference>
<dbReference type="GeneID" id="63694689"/>
<dbReference type="OrthoDB" id="9985472at2759"/>
<dbReference type="STRING" id="1388766.A0A017SR84"/>
<keyword evidence="2" id="KW-0479">Metal-binding</keyword>
<dbReference type="GO" id="GO:0046872">
    <property type="term" value="F:metal ion binding"/>
    <property type="evidence" value="ECO:0007669"/>
    <property type="project" value="UniProtKB-KW"/>
</dbReference>
<organism evidence="6 7">
    <name type="scientific">Aspergillus ruber (strain CBS 135680)</name>
    <dbReference type="NCBI Taxonomy" id="1388766"/>
    <lineage>
        <taxon>Eukaryota</taxon>
        <taxon>Fungi</taxon>
        <taxon>Dikarya</taxon>
        <taxon>Ascomycota</taxon>
        <taxon>Pezizomycotina</taxon>
        <taxon>Eurotiomycetes</taxon>
        <taxon>Eurotiomycetidae</taxon>
        <taxon>Eurotiales</taxon>
        <taxon>Aspergillaceae</taxon>
        <taxon>Aspergillus</taxon>
        <taxon>Aspergillus subgen. Aspergillus</taxon>
    </lineage>
</organism>
<comment type="similarity">
    <text evidence="1">Belongs to the Gfa family.</text>
</comment>
<evidence type="ECO:0000256" key="2">
    <source>
        <dbReference type="ARBA" id="ARBA00022723"/>
    </source>
</evidence>